<dbReference type="GO" id="GO:0006958">
    <property type="term" value="P:complement activation, classical pathway"/>
    <property type="evidence" value="ECO:0007669"/>
    <property type="project" value="UniProtKB-KW"/>
</dbReference>
<keyword evidence="25" id="KW-1185">Reference proteome</keyword>
<evidence type="ECO:0000256" key="1">
    <source>
        <dbReference type="ARBA" id="ARBA00004276"/>
    </source>
</evidence>
<accession>A0A437CGK6</accession>
<dbReference type="InterPro" id="IPR020864">
    <property type="entry name" value="MACPF"/>
</dbReference>
<comment type="subcellular location">
    <subcellularLocation>
        <location evidence="2">Secreted</location>
    </subcellularLocation>
    <subcellularLocation>
        <location evidence="1">Target cell membrane</location>
        <topology evidence="1">Multi-pass membrane protein</topology>
    </subcellularLocation>
</comment>
<dbReference type="InterPro" id="IPR023415">
    <property type="entry name" value="LDLR_class-A_CS"/>
</dbReference>
<dbReference type="GO" id="GO:0044218">
    <property type="term" value="C:other organism cell membrane"/>
    <property type="evidence" value="ECO:0007669"/>
    <property type="project" value="UniProtKB-KW"/>
</dbReference>
<dbReference type="InterPro" id="IPR036055">
    <property type="entry name" value="LDL_receptor-like_sf"/>
</dbReference>
<dbReference type="GO" id="GO:0005576">
    <property type="term" value="C:extracellular region"/>
    <property type="evidence" value="ECO:0007669"/>
    <property type="project" value="UniProtKB-SubCell"/>
</dbReference>
<evidence type="ECO:0000256" key="2">
    <source>
        <dbReference type="ARBA" id="ARBA00004613"/>
    </source>
</evidence>
<keyword evidence="19" id="KW-0325">Glycoprotein</keyword>
<dbReference type="PROSITE" id="PS01209">
    <property type="entry name" value="LDLRA_1"/>
    <property type="match status" value="1"/>
</dbReference>
<keyword evidence="20" id="KW-1053">Target membrane</keyword>
<evidence type="ECO:0000256" key="10">
    <source>
        <dbReference type="ARBA" id="ARBA00022729"/>
    </source>
</evidence>
<evidence type="ECO:0000313" key="24">
    <source>
        <dbReference type="EMBL" id="RVE61471.1"/>
    </source>
</evidence>
<evidence type="ECO:0000256" key="20">
    <source>
        <dbReference type="ARBA" id="ARBA00023298"/>
    </source>
</evidence>
<dbReference type="PRINTS" id="PR00764">
    <property type="entry name" value="COMPLEMENTC9"/>
</dbReference>
<keyword evidence="5" id="KW-0964">Secreted</keyword>
<evidence type="ECO:0000256" key="3">
    <source>
        <dbReference type="ARBA" id="ARBA00009214"/>
    </source>
</evidence>
<gene>
    <name evidence="24" type="ORF">OJAV_G00171260</name>
</gene>
<dbReference type="SMART" id="SM00209">
    <property type="entry name" value="TSP1"/>
    <property type="match status" value="2"/>
</dbReference>
<dbReference type="Gene3D" id="2.20.100.10">
    <property type="entry name" value="Thrombospondin type-1 (TSP1) repeat"/>
    <property type="match status" value="1"/>
</dbReference>
<dbReference type="Pfam" id="PF21195">
    <property type="entry name" value="EGF_C8A_B_C6"/>
    <property type="match status" value="1"/>
</dbReference>
<dbReference type="GO" id="GO:0031640">
    <property type="term" value="P:killing of cells of another organism"/>
    <property type="evidence" value="ECO:0007669"/>
    <property type="project" value="UniProtKB-KW"/>
</dbReference>
<dbReference type="SUPFAM" id="SSF82895">
    <property type="entry name" value="TSP-1 type 1 repeat"/>
    <property type="match status" value="2"/>
</dbReference>
<evidence type="ECO:0000259" key="23">
    <source>
        <dbReference type="PROSITE" id="PS51412"/>
    </source>
</evidence>
<dbReference type="PROSITE" id="PS50068">
    <property type="entry name" value="LDLRA_2"/>
    <property type="match status" value="1"/>
</dbReference>
<dbReference type="PANTHER" id="PTHR45742">
    <property type="entry name" value="COMPLEMENT COMPONENT C6"/>
    <property type="match status" value="1"/>
</dbReference>
<keyword evidence="15" id="KW-0473">Membrane attack complex</keyword>
<dbReference type="Pfam" id="PF01823">
    <property type="entry name" value="MACPF"/>
    <property type="match status" value="1"/>
</dbReference>
<evidence type="ECO:0000256" key="9">
    <source>
        <dbReference type="ARBA" id="ARBA00022692"/>
    </source>
</evidence>
<keyword evidence="12" id="KW-0204">Cytolysis</keyword>
<dbReference type="PROSITE" id="PS00279">
    <property type="entry name" value="MACPF_1"/>
    <property type="match status" value="1"/>
</dbReference>
<feature type="domain" description="MACPF" evidence="23">
    <location>
        <begin position="142"/>
        <end position="472"/>
    </location>
</feature>
<dbReference type="SMART" id="SM00192">
    <property type="entry name" value="LDLa"/>
    <property type="match status" value="1"/>
</dbReference>
<evidence type="ECO:0000256" key="19">
    <source>
        <dbReference type="ARBA" id="ARBA00023180"/>
    </source>
</evidence>
<dbReference type="PROSITE" id="PS01186">
    <property type="entry name" value="EGF_2"/>
    <property type="match status" value="1"/>
</dbReference>
<dbReference type="InterPro" id="IPR000884">
    <property type="entry name" value="TSP1_rpt"/>
</dbReference>
<dbReference type="PROSITE" id="PS51412">
    <property type="entry name" value="MACPF_2"/>
    <property type="match status" value="1"/>
</dbReference>
<keyword evidence="18" id="KW-0179">Complement alternate pathway</keyword>
<dbReference type="SMART" id="SM00457">
    <property type="entry name" value="MACPF"/>
    <property type="match status" value="1"/>
</dbReference>
<keyword evidence="8" id="KW-0399">Innate immunity</keyword>
<organism evidence="24 25">
    <name type="scientific">Oryzias javanicus</name>
    <name type="common">Javanese ricefish</name>
    <name type="synonym">Aplocheilus javanicus</name>
    <dbReference type="NCBI Taxonomy" id="123683"/>
    <lineage>
        <taxon>Eukaryota</taxon>
        <taxon>Metazoa</taxon>
        <taxon>Chordata</taxon>
        <taxon>Craniata</taxon>
        <taxon>Vertebrata</taxon>
        <taxon>Euteleostomi</taxon>
        <taxon>Actinopterygii</taxon>
        <taxon>Neopterygii</taxon>
        <taxon>Teleostei</taxon>
        <taxon>Neoteleostei</taxon>
        <taxon>Acanthomorphata</taxon>
        <taxon>Ovalentaria</taxon>
        <taxon>Atherinomorphae</taxon>
        <taxon>Beloniformes</taxon>
        <taxon>Adrianichthyidae</taxon>
        <taxon>Oryziinae</taxon>
        <taxon>Oryzias</taxon>
    </lineage>
</organism>
<evidence type="ECO:0000256" key="17">
    <source>
        <dbReference type="ARBA" id="ARBA00023157"/>
    </source>
</evidence>
<keyword evidence="10 22" id="KW-0732">Signal</keyword>
<keyword evidence="14" id="KW-0180">Complement pathway</keyword>
<dbReference type="InterPro" id="IPR036383">
    <property type="entry name" value="TSP1_rpt_sf"/>
</dbReference>
<dbReference type="PROSITE" id="PS00022">
    <property type="entry name" value="EGF_1"/>
    <property type="match status" value="1"/>
</dbReference>
<dbReference type="Pfam" id="PF00057">
    <property type="entry name" value="Ldl_recept_a"/>
    <property type="match status" value="1"/>
</dbReference>
<keyword evidence="9" id="KW-0812">Transmembrane</keyword>
<evidence type="ECO:0000256" key="13">
    <source>
        <dbReference type="ARBA" id="ARBA00022859"/>
    </source>
</evidence>
<dbReference type="PRINTS" id="PR01705">
    <property type="entry name" value="TSP1REPEAT"/>
</dbReference>
<keyword evidence="7" id="KW-1052">Target cell membrane</keyword>
<dbReference type="GO" id="GO:0005579">
    <property type="term" value="C:membrane attack complex"/>
    <property type="evidence" value="ECO:0007669"/>
    <property type="project" value="UniProtKB-KW"/>
</dbReference>
<keyword evidence="11" id="KW-0677">Repeat</keyword>
<evidence type="ECO:0000256" key="18">
    <source>
        <dbReference type="ARBA" id="ARBA00023162"/>
    </source>
</evidence>
<keyword evidence="16" id="KW-0472">Membrane</keyword>
<dbReference type="EMBL" id="CM012453">
    <property type="protein sequence ID" value="RVE61471.1"/>
    <property type="molecule type" value="Genomic_DNA"/>
</dbReference>
<dbReference type="GO" id="GO:0006957">
    <property type="term" value="P:complement activation, alternative pathway"/>
    <property type="evidence" value="ECO:0007669"/>
    <property type="project" value="UniProtKB-KW"/>
</dbReference>
<evidence type="ECO:0000256" key="4">
    <source>
        <dbReference type="ARBA" id="ARBA00022452"/>
    </source>
</evidence>
<feature type="signal peptide" evidence="22">
    <location>
        <begin position="1"/>
        <end position="18"/>
    </location>
</feature>
<evidence type="ECO:0000313" key="25">
    <source>
        <dbReference type="Proteomes" id="UP000283210"/>
    </source>
</evidence>
<evidence type="ECO:0000256" key="21">
    <source>
        <dbReference type="PROSITE-ProRule" id="PRU00124"/>
    </source>
</evidence>
<evidence type="ECO:0000256" key="16">
    <source>
        <dbReference type="ARBA" id="ARBA00023136"/>
    </source>
</evidence>
<evidence type="ECO:0000256" key="11">
    <source>
        <dbReference type="ARBA" id="ARBA00022737"/>
    </source>
</evidence>
<keyword evidence="13" id="KW-0391">Immunity</keyword>
<keyword evidence="6" id="KW-0245">EGF-like domain</keyword>
<comment type="similarity">
    <text evidence="3">Belongs to the complement C6/C7/C8/C9 family.</text>
</comment>
<dbReference type="InterPro" id="IPR002172">
    <property type="entry name" value="LDrepeatLR_classA_rpt"/>
</dbReference>
<evidence type="ECO:0000256" key="15">
    <source>
        <dbReference type="ARBA" id="ARBA00023058"/>
    </source>
</evidence>
<dbReference type="InterPro" id="IPR001862">
    <property type="entry name" value="MAC_perforin"/>
</dbReference>
<evidence type="ECO:0000256" key="12">
    <source>
        <dbReference type="ARBA" id="ARBA00022852"/>
    </source>
</evidence>
<dbReference type="CDD" id="cd00112">
    <property type="entry name" value="LDLa"/>
    <property type="match status" value="1"/>
</dbReference>
<evidence type="ECO:0000256" key="22">
    <source>
        <dbReference type="SAM" id="SignalP"/>
    </source>
</evidence>
<name>A0A437CGK6_ORYJA</name>
<keyword evidence="17 21" id="KW-1015">Disulfide bond</keyword>
<dbReference type="InterPro" id="IPR020863">
    <property type="entry name" value="MACPF_CS"/>
</dbReference>
<dbReference type="OrthoDB" id="6150863at2759"/>
<evidence type="ECO:0000256" key="5">
    <source>
        <dbReference type="ARBA" id="ARBA00022525"/>
    </source>
</evidence>
<feature type="chain" id="PRO_5019087187" description="MACPF domain-containing protein" evidence="22">
    <location>
        <begin position="19"/>
        <end position="558"/>
    </location>
</feature>
<dbReference type="PROSITE" id="PS50092">
    <property type="entry name" value="TSP1"/>
    <property type="match status" value="2"/>
</dbReference>
<dbReference type="InterPro" id="IPR048831">
    <property type="entry name" value="C8A_B_C6_EGF-like"/>
</dbReference>
<evidence type="ECO:0000256" key="14">
    <source>
        <dbReference type="ARBA" id="ARBA00022875"/>
    </source>
</evidence>
<dbReference type="AlphaFoldDB" id="A0A437CGK6"/>
<feature type="disulfide bond" evidence="21">
    <location>
        <begin position="102"/>
        <end position="114"/>
    </location>
</feature>
<dbReference type="SUPFAM" id="SSF57424">
    <property type="entry name" value="LDL receptor-like module"/>
    <property type="match status" value="1"/>
</dbReference>
<protein>
    <recommendedName>
        <fullName evidence="23">MACPF domain-containing protein</fullName>
    </recommendedName>
</protein>
<comment type="caution">
    <text evidence="21">Lacks conserved residue(s) required for the propagation of feature annotation.</text>
</comment>
<reference evidence="24 25" key="2">
    <citation type="submission" date="2019-01" db="EMBL/GenBank/DDBJ databases">
        <title>A chromosome length genome reference of the Java medaka (oryzias javanicus).</title>
        <authorList>
            <person name="Herpin A."/>
            <person name="Takehana Y."/>
            <person name="Naruse K."/>
            <person name="Ansai S."/>
            <person name="Kawaguchi M."/>
        </authorList>
    </citation>
    <scope>NUCLEOTIDE SEQUENCE [LARGE SCALE GENOMIC DNA]</scope>
    <source>
        <strain evidence="24">RS831</strain>
        <tissue evidence="24">Whole body</tissue>
    </source>
</reference>
<proteinExistence type="inferred from homology"/>
<keyword evidence="4" id="KW-1134">Transmembrane beta strand</keyword>
<sequence length="558" mass="62605">MSLCTILVLAGFSITVNASWMSSTATNSSQRGTRSVRKPAPINCRLGPWSSWTSCNQCTDKKFRFRHLDRPSQFGGDECVDMLWERLVCPQATSQCLVNDYCDESFTCKETGRCISQSLRCNGESDCYDFTDEDECQDINLRKDKCATIMPIPGVERGTQGYNILTGDFVDQVFDPTYFGGQCEYVYNGEWRKFTYDAFCESLQYNEDEKNYRKPYNYHAYRFVAEATSEGSHEYFEDMQSLLKARETFSSFNAGVTVGVYYVEAGLKGSQENEFLTNVTKYNSKELGFIRVWAKVQTALFKMRSNQLMLHEDLYVSLMELPERYDFGMYARFLNTFGTHYVTEGTMGGSLEYVFVVNKTSMAQSNVESKRVEQCIGASLGFSYPVSESIKFGGKISGQGCGDTTNLSKKEEMLTRKKWGASLKYNPALIDHETMPIYEAIRLSTAADHAGQRVDNLQRAFDEYLQQFDACRCAPCKHNGVPVLSGTSCSCLCKSGYQGLSCEETLRGDTRTDGSWSCWGSWSSCSSGRKSRTRTCNNPAPEGGGATCLGSSSQTRSC</sequence>
<evidence type="ECO:0000256" key="6">
    <source>
        <dbReference type="ARBA" id="ARBA00022536"/>
    </source>
</evidence>
<dbReference type="Proteomes" id="UP000283210">
    <property type="component" value="Chromosome 17"/>
</dbReference>
<reference evidence="24 25" key="1">
    <citation type="submission" date="2018-11" db="EMBL/GenBank/DDBJ databases">
        <authorList>
            <person name="Lopez-Roques C."/>
            <person name="Donnadieu C."/>
            <person name="Bouchez O."/>
            <person name="Klopp C."/>
            <person name="Cabau C."/>
            <person name="Zahm M."/>
        </authorList>
    </citation>
    <scope>NUCLEOTIDE SEQUENCE [LARGE SCALE GENOMIC DNA]</scope>
    <source>
        <strain evidence="24">RS831</strain>
        <tissue evidence="24">Whole body</tissue>
    </source>
</reference>
<feature type="disulfide bond" evidence="21">
    <location>
        <begin position="121"/>
        <end position="136"/>
    </location>
</feature>
<evidence type="ECO:0000256" key="7">
    <source>
        <dbReference type="ARBA" id="ARBA00022537"/>
    </source>
</evidence>
<dbReference type="PANTHER" id="PTHR45742:SF1">
    <property type="entry name" value="COMPLEMENT COMPONENT C8 ALPHA CHAIN"/>
    <property type="match status" value="1"/>
</dbReference>
<dbReference type="InterPro" id="IPR000742">
    <property type="entry name" value="EGF"/>
</dbReference>
<dbReference type="Gene3D" id="2.10.25.10">
    <property type="entry name" value="Laminin"/>
    <property type="match status" value="1"/>
</dbReference>
<evidence type="ECO:0000256" key="8">
    <source>
        <dbReference type="ARBA" id="ARBA00022588"/>
    </source>
</evidence>
<dbReference type="Gene3D" id="4.10.400.10">
    <property type="entry name" value="Low-density Lipoprotein Receptor"/>
    <property type="match status" value="1"/>
</dbReference>